<dbReference type="Proteomes" id="UP000887159">
    <property type="component" value="Unassembled WGS sequence"/>
</dbReference>
<sequence length="151" mass="17423">METTPEVNRNESQFALRHCFQSDFRRDFSSKPEIDESHLVLDQDCDIGAPNQPLQYGFALPSKSVDYHYHPTTKQAPDLKSPGLFSESSPSISIGCDSTYRVALMVPTSKKFTKSKRFFRMQSPELFWEGFLKLIQRYDKCLIVLGKYVEK</sequence>
<keyword evidence="2" id="KW-1185">Reference proteome</keyword>
<dbReference type="AlphaFoldDB" id="A0A8X6RQ79"/>
<evidence type="ECO:0000313" key="2">
    <source>
        <dbReference type="Proteomes" id="UP000887159"/>
    </source>
</evidence>
<evidence type="ECO:0000313" key="1">
    <source>
        <dbReference type="EMBL" id="GFX97042.1"/>
    </source>
</evidence>
<organism evidence="1 2">
    <name type="scientific">Trichonephila clavipes</name>
    <name type="common">Golden silk orbweaver</name>
    <name type="synonym">Nephila clavipes</name>
    <dbReference type="NCBI Taxonomy" id="2585209"/>
    <lineage>
        <taxon>Eukaryota</taxon>
        <taxon>Metazoa</taxon>
        <taxon>Ecdysozoa</taxon>
        <taxon>Arthropoda</taxon>
        <taxon>Chelicerata</taxon>
        <taxon>Arachnida</taxon>
        <taxon>Araneae</taxon>
        <taxon>Araneomorphae</taxon>
        <taxon>Entelegynae</taxon>
        <taxon>Araneoidea</taxon>
        <taxon>Nephilidae</taxon>
        <taxon>Trichonephila</taxon>
    </lineage>
</organism>
<name>A0A8X6RQ79_TRICX</name>
<proteinExistence type="predicted"/>
<dbReference type="EMBL" id="BMAU01021195">
    <property type="protein sequence ID" value="GFX97042.1"/>
    <property type="molecule type" value="Genomic_DNA"/>
</dbReference>
<comment type="caution">
    <text evidence="1">The sequence shown here is derived from an EMBL/GenBank/DDBJ whole genome shotgun (WGS) entry which is preliminary data.</text>
</comment>
<reference evidence="1" key="1">
    <citation type="submission" date="2020-08" db="EMBL/GenBank/DDBJ databases">
        <title>Multicomponent nature underlies the extraordinary mechanical properties of spider dragline silk.</title>
        <authorList>
            <person name="Kono N."/>
            <person name="Nakamura H."/>
            <person name="Mori M."/>
            <person name="Yoshida Y."/>
            <person name="Ohtoshi R."/>
            <person name="Malay A.D."/>
            <person name="Moran D.A.P."/>
            <person name="Tomita M."/>
            <person name="Numata K."/>
            <person name="Arakawa K."/>
        </authorList>
    </citation>
    <scope>NUCLEOTIDE SEQUENCE</scope>
</reference>
<gene>
    <name evidence="1" type="ORF">TNCV_1997741</name>
</gene>
<accession>A0A8X6RQ79</accession>
<protein>
    <submittedName>
        <fullName evidence="1">Uncharacterized protein</fullName>
    </submittedName>
</protein>